<organism evidence="1 2">
    <name type="scientific">Nemania bipapillata</name>
    <dbReference type="NCBI Taxonomy" id="110536"/>
    <lineage>
        <taxon>Eukaryota</taxon>
        <taxon>Fungi</taxon>
        <taxon>Dikarya</taxon>
        <taxon>Ascomycota</taxon>
        <taxon>Pezizomycotina</taxon>
        <taxon>Sordariomycetes</taxon>
        <taxon>Xylariomycetidae</taxon>
        <taxon>Xylariales</taxon>
        <taxon>Xylariaceae</taxon>
        <taxon>Nemania</taxon>
    </lineage>
</organism>
<dbReference type="Proteomes" id="UP001153334">
    <property type="component" value="Unassembled WGS sequence"/>
</dbReference>
<protein>
    <submittedName>
        <fullName evidence="1">Uncharacterized protein</fullName>
    </submittedName>
</protein>
<comment type="caution">
    <text evidence="1">The sequence shown here is derived from an EMBL/GenBank/DDBJ whole genome shotgun (WGS) entry which is preliminary data.</text>
</comment>
<accession>A0ACC2J174</accession>
<proteinExistence type="predicted"/>
<reference evidence="1" key="1">
    <citation type="submission" date="2022-11" db="EMBL/GenBank/DDBJ databases">
        <title>Genome Sequence of Nemania bipapillata.</title>
        <authorList>
            <person name="Buettner E."/>
        </authorList>
    </citation>
    <scope>NUCLEOTIDE SEQUENCE</scope>
    <source>
        <strain evidence="1">CP14</strain>
    </source>
</reference>
<evidence type="ECO:0000313" key="2">
    <source>
        <dbReference type="Proteomes" id="UP001153334"/>
    </source>
</evidence>
<keyword evidence="2" id="KW-1185">Reference proteome</keyword>
<sequence length="305" mass="34615">MPENSLAQAVVAHEAELRLVEEGPVLWKSWLRFNATESDPDIASLQQAAKETANLWRSLKLDIGDLGPAGDQVPTITTLWAAIEQAQSQWAKRSETGFGKAKAQLFSFMETLDSHKYLFSIIPNGDKYTSLITGVASVNHDHLVEGFSRALQELSQDLNFVRRGTLLCNTSEMKGHIVLLYREVFAFLCYALKWYNSSWNRFRKAFDSNFYDKNVEQRVKRIQSLVQRVRDEINLMSDQMVQDIHLEQRAGFTATTDLINSRFDELDLDAKFAKFARSLGEQMCRTLMAHAQHGMSSRSCNLAGP</sequence>
<evidence type="ECO:0000313" key="1">
    <source>
        <dbReference type="EMBL" id="KAJ8121203.1"/>
    </source>
</evidence>
<gene>
    <name evidence="1" type="ORF">ONZ43_g2285</name>
</gene>
<dbReference type="EMBL" id="JAPESX010000458">
    <property type="protein sequence ID" value="KAJ8121203.1"/>
    <property type="molecule type" value="Genomic_DNA"/>
</dbReference>
<name>A0ACC2J174_9PEZI</name>